<keyword evidence="1" id="KW-0614">Plasmid</keyword>
<dbReference type="AlphaFoldDB" id="Q58IK8"/>
<organism evidence="1">
    <name type="scientific">Streptomyces sp. FQ1</name>
    <dbReference type="NCBI Taxonomy" id="319426"/>
    <lineage>
        <taxon>Bacteria</taxon>
        <taxon>Bacillati</taxon>
        <taxon>Actinomycetota</taxon>
        <taxon>Actinomycetes</taxon>
        <taxon>Kitasatosporales</taxon>
        <taxon>Streptomycetaceae</taxon>
        <taxon>Streptomyces</taxon>
    </lineage>
</organism>
<proteinExistence type="predicted"/>
<reference evidence="1" key="1">
    <citation type="journal article" date="2008" name="Appl. Environ. Microbiol.">
        <title>Characterization of replication and conjugation of Streptomyces circular plasmids pFP1 and pFP11 and their ability to propagate in linear mode with artificially attached telomeres.</title>
        <authorList>
            <person name="Zhang R."/>
            <person name="Zeng A."/>
            <person name="Fang P."/>
            <person name="Qin Z."/>
        </authorList>
    </citation>
    <scope>NUCLEOTIDE SEQUENCE</scope>
    <source>
        <strain evidence="1">FQ1</strain>
        <plasmid evidence="1">pFP1</plasmid>
    </source>
</reference>
<accession>Q58IK8</accession>
<sequence>MDAMAYWEINVPTVDAEQRKGVQTFTYSAERYPLQLLAKRQARKDVDSPEAIRHRRGATADTGAMSVVWHDTYQF</sequence>
<evidence type="ECO:0000313" key="1">
    <source>
        <dbReference type="EMBL" id="AAX51375.1"/>
    </source>
</evidence>
<geneLocation type="plasmid" evidence="1">
    <name>pFP1</name>
</geneLocation>
<dbReference type="EMBL" id="AY943953">
    <property type="protein sequence ID" value="AAX51375.1"/>
    <property type="molecule type" value="Genomic_DNA"/>
</dbReference>
<name>Q58IK8_9ACTN</name>
<protein>
    <submittedName>
        <fullName evidence="1">Uncharacterized protein</fullName>
    </submittedName>
</protein>
<gene>
    <name evidence="1" type="ORF">pFP1.34</name>
</gene>